<dbReference type="InterPro" id="IPR036653">
    <property type="entry name" value="CinA-like_C"/>
</dbReference>
<evidence type="ECO:0000313" key="3">
    <source>
        <dbReference type="Proteomes" id="UP000005947"/>
    </source>
</evidence>
<dbReference type="Pfam" id="PF02464">
    <property type="entry name" value="CinA"/>
    <property type="match status" value="1"/>
</dbReference>
<dbReference type="GeneID" id="93210315"/>
<keyword evidence="3" id="KW-1185">Reference proteome</keyword>
<dbReference type="eggNOG" id="COG1546">
    <property type="taxonomic scope" value="Bacteria"/>
</dbReference>
<feature type="domain" description="CinA C-terminal" evidence="1">
    <location>
        <begin position="58"/>
        <end position="211"/>
    </location>
</feature>
<comment type="caution">
    <text evidence="2">The sequence shown here is derived from an EMBL/GenBank/DDBJ whole genome shotgun (WGS) entry which is preliminary data.</text>
</comment>
<evidence type="ECO:0000313" key="2">
    <source>
        <dbReference type="EMBL" id="EGF23767.1"/>
    </source>
</evidence>
<proteinExistence type="predicted"/>
<evidence type="ECO:0000259" key="1">
    <source>
        <dbReference type="Pfam" id="PF02464"/>
    </source>
</evidence>
<dbReference type="InterPro" id="IPR008136">
    <property type="entry name" value="CinA_C"/>
</dbReference>
<sequence>MGKALKQCSYDQNSQLGALIPYVALETPTLPDNYRQVHESSYQAMIEPFVGISQDLTDAASQVLEKLNRAGLTMSTAESCTGGMISTVLTAVPGSSSCFLGSCVSYAIPIKKRILRVSSTLLDTQSLGAVSSFCALQMALGVRKKYLSDVSVSVTGIAGPGGEEPHKPVGTVWICASSAWHTTLRCIHAKGTRFAVRAYTTKVALSMMSDVLDEYLGAQDTHTCSKLQ</sequence>
<reference evidence="2 3" key="1">
    <citation type="submission" date="2011-02" db="EMBL/GenBank/DDBJ databases">
        <authorList>
            <person name="Muzny D."/>
            <person name="Qin X."/>
            <person name="Buhay C."/>
            <person name="Dugan-Rocha S."/>
            <person name="Ding Y."/>
            <person name="Chen G."/>
            <person name="Hawes A."/>
            <person name="Holder M."/>
            <person name="Jhangiani S."/>
            <person name="Johnson A."/>
            <person name="Khan Z."/>
            <person name="Li Z."/>
            <person name="Liu W."/>
            <person name="Liu X."/>
            <person name="Perez L."/>
            <person name="Shen H."/>
            <person name="Wang Q."/>
            <person name="Watt J."/>
            <person name="Xi L."/>
            <person name="Xin Y."/>
            <person name="Zhou J."/>
            <person name="Deng J."/>
            <person name="Jiang H."/>
            <person name="Liu Y."/>
            <person name="Qu J."/>
            <person name="Song X.-Z."/>
            <person name="Zhang L."/>
            <person name="Villasana D."/>
            <person name="Johnson A."/>
            <person name="Liu J."/>
            <person name="Liyanage D."/>
            <person name="Lorensuhewa L."/>
            <person name="Robinson T."/>
            <person name="Song A."/>
            <person name="Song B.-B."/>
            <person name="Dinh H."/>
            <person name="Thornton R."/>
            <person name="Coyle M."/>
            <person name="Francisco L."/>
            <person name="Jackson L."/>
            <person name="Javaid M."/>
            <person name="Korchina V."/>
            <person name="Kovar C."/>
            <person name="Mata R."/>
            <person name="Mathew T."/>
            <person name="Ngo R."/>
            <person name="Nguyen L."/>
            <person name="Nguyen N."/>
            <person name="Okwuonu G."/>
            <person name="Ongeri F."/>
            <person name="Pham C."/>
            <person name="Simmons D."/>
            <person name="Wilczek-Boney K."/>
            <person name="Hale W."/>
            <person name="Jakkamsetti A."/>
            <person name="Pham P."/>
            <person name="Ruth R."/>
            <person name="San Lucas F."/>
            <person name="Warren J."/>
            <person name="Zhang J."/>
            <person name="Zhao Z."/>
            <person name="Zhou C."/>
            <person name="Zhu D."/>
            <person name="Lee S."/>
            <person name="Bess C."/>
            <person name="Blankenburg K."/>
            <person name="Forbes L."/>
            <person name="Fu Q."/>
            <person name="Gubbala S."/>
            <person name="Hirani K."/>
            <person name="Jayaseelan J.C."/>
            <person name="Lara F."/>
            <person name="Munidasa M."/>
            <person name="Palculict T."/>
            <person name="Patil S."/>
            <person name="Pu L.-L."/>
            <person name="Saada N."/>
            <person name="Tang L."/>
            <person name="Weissenberger G."/>
            <person name="Zhu Y."/>
            <person name="Hemphill L."/>
            <person name="Shang Y."/>
            <person name="Youmans B."/>
            <person name="Ayvaz T."/>
            <person name="Ross M."/>
            <person name="Santibanez J."/>
            <person name="Aqrawi P."/>
            <person name="Gross S."/>
            <person name="Joshi V."/>
            <person name="Fowler G."/>
            <person name="Nazareth L."/>
            <person name="Reid J."/>
            <person name="Worley K."/>
            <person name="Petrosino J."/>
            <person name="Highlander S."/>
            <person name="Gibbs R."/>
        </authorList>
    </citation>
    <scope>NUCLEOTIDE SEQUENCE [LARGE SCALE GENOMIC DNA]</scope>
    <source>
        <strain evidence="2 3">DSM 15829</strain>
    </source>
</reference>
<dbReference type="Proteomes" id="UP000005947">
    <property type="component" value="Unassembled WGS sequence"/>
</dbReference>
<dbReference type="NCBIfam" id="TIGR00199">
    <property type="entry name" value="PncC_domain"/>
    <property type="match status" value="1"/>
</dbReference>
<protein>
    <submittedName>
        <fullName evidence="2">Competence/damage-inducible domain protein CinA</fullName>
    </submittedName>
</protein>
<name>F1T501_9ACTN</name>
<dbReference type="SUPFAM" id="SSF142433">
    <property type="entry name" value="CinA-like"/>
    <property type="match status" value="1"/>
</dbReference>
<dbReference type="EMBL" id="ACGK02000001">
    <property type="protein sequence ID" value="EGF23767.1"/>
    <property type="molecule type" value="Genomic_DNA"/>
</dbReference>
<dbReference type="RefSeq" id="WP_006302896.1">
    <property type="nucleotide sequence ID" value="NZ_ACGK02000001.1"/>
</dbReference>
<accession>F1T501</accession>
<gene>
    <name evidence="2" type="ORF">HMPREF0091_10714</name>
</gene>
<organism evidence="2 3">
    <name type="scientific">Fannyhessea vaginae DSM 15829</name>
    <dbReference type="NCBI Taxonomy" id="525256"/>
    <lineage>
        <taxon>Bacteria</taxon>
        <taxon>Bacillati</taxon>
        <taxon>Actinomycetota</taxon>
        <taxon>Coriobacteriia</taxon>
        <taxon>Coriobacteriales</taxon>
        <taxon>Atopobiaceae</taxon>
        <taxon>Fannyhessea</taxon>
    </lineage>
</organism>
<dbReference type="AlphaFoldDB" id="F1T501"/>
<dbReference type="Gene3D" id="3.90.950.20">
    <property type="entry name" value="CinA-like"/>
    <property type="match status" value="1"/>
</dbReference>
<dbReference type="OrthoDB" id="1253990at2"/>